<name>A0AAW9PXY8_9CYAN</name>
<dbReference type="AlphaFoldDB" id="A0AAW9PXY8"/>
<proteinExistence type="predicted"/>
<gene>
    <name evidence="1" type="ORF">V2H45_24315</name>
</gene>
<evidence type="ECO:0000313" key="2">
    <source>
        <dbReference type="Proteomes" id="UP001333818"/>
    </source>
</evidence>
<reference evidence="1" key="1">
    <citation type="submission" date="2024-01" db="EMBL/GenBank/DDBJ databases">
        <title>Bank of Algae and Cyanobacteria of the Azores (BACA) strain genomes.</title>
        <authorList>
            <person name="Luz R."/>
            <person name="Cordeiro R."/>
            <person name="Fonseca A."/>
            <person name="Goncalves V."/>
        </authorList>
    </citation>
    <scope>NUCLEOTIDE SEQUENCE</scope>
    <source>
        <strain evidence="1">BACA0141</strain>
    </source>
</reference>
<accession>A0AAW9PXY8</accession>
<organism evidence="1 2">
    <name type="scientific">Tumidithrix elongata BACA0141</name>
    <dbReference type="NCBI Taxonomy" id="2716417"/>
    <lineage>
        <taxon>Bacteria</taxon>
        <taxon>Bacillati</taxon>
        <taxon>Cyanobacteriota</taxon>
        <taxon>Cyanophyceae</taxon>
        <taxon>Pseudanabaenales</taxon>
        <taxon>Pseudanabaenaceae</taxon>
        <taxon>Tumidithrix</taxon>
        <taxon>Tumidithrix elongata</taxon>
    </lineage>
</organism>
<feature type="non-terminal residue" evidence="1">
    <location>
        <position position="1"/>
    </location>
</feature>
<dbReference type="Proteomes" id="UP001333818">
    <property type="component" value="Unassembled WGS sequence"/>
</dbReference>
<keyword evidence="2" id="KW-1185">Reference proteome</keyword>
<sequence length="116" mass="13837">RVMMYYLINDSFRMKWPCVSDRLIWVVKKQLYRHGLRSNDKKEKHYAGKQPRRITGVIITSKGELKVPNRQHLKIYETRKLLYSAVKPEKRQKLIQRLKGLEAQAKQIIDANSIMK</sequence>
<comment type="caution">
    <text evidence="1">The sequence shown here is derived from an EMBL/GenBank/DDBJ whole genome shotgun (WGS) entry which is preliminary data.</text>
</comment>
<dbReference type="EMBL" id="JAZBJZ010000182">
    <property type="protein sequence ID" value="MEE3719870.1"/>
    <property type="molecule type" value="Genomic_DNA"/>
</dbReference>
<evidence type="ECO:0000313" key="1">
    <source>
        <dbReference type="EMBL" id="MEE3719870.1"/>
    </source>
</evidence>
<protein>
    <submittedName>
        <fullName evidence="1">Uncharacterized protein</fullName>
    </submittedName>
</protein>